<keyword evidence="2" id="KW-1185">Reference proteome</keyword>
<dbReference type="Proteomes" id="UP001458880">
    <property type="component" value="Unassembled WGS sequence"/>
</dbReference>
<evidence type="ECO:0000313" key="1">
    <source>
        <dbReference type="EMBL" id="KAK9720595.1"/>
    </source>
</evidence>
<gene>
    <name evidence="1" type="ORF">QE152_g21999</name>
</gene>
<proteinExistence type="predicted"/>
<dbReference type="AlphaFoldDB" id="A0AAW1KML4"/>
<protein>
    <submittedName>
        <fullName evidence="1">Uncharacterized protein</fullName>
    </submittedName>
</protein>
<dbReference type="EMBL" id="JASPKY010000209">
    <property type="protein sequence ID" value="KAK9720595.1"/>
    <property type="molecule type" value="Genomic_DNA"/>
</dbReference>
<comment type="caution">
    <text evidence="1">The sequence shown here is derived from an EMBL/GenBank/DDBJ whole genome shotgun (WGS) entry which is preliminary data.</text>
</comment>
<organism evidence="1 2">
    <name type="scientific">Popillia japonica</name>
    <name type="common">Japanese beetle</name>
    <dbReference type="NCBI Taxonomy" id="7064"/>
    <lineage>
        <taxon>Eukaryota</taxon>
        <taxon>Metazoa</taxon>
        <taxon>Ecdysozoa</taxon>
        <taxon>Arthropoda</taxon>
        <taxon>Hexapoda</taxon>
        <taxon>Insecta</taxon>
        <taxon>Pterygota</taxon>
        <taxon>Neoptera</taxon>
        <taxon>Endopterygota</taxon>
        <taxon>Coleoptera</taxon>
        <taxon>Polyphaga</taxon>
        <taxon>Scarabaeiformia</taxon>
        <taxon>Scarabaeidae</taxon>
        <taxon>Rutelinae</taxon>
        <taxon>Popillia</taxon>
    </lineage>
</organism>
<accession>A0AAW1KML4</accession>
<evidence type="ECO:0000313" key="2">
    <source>
        <dbReference type="Proteomes" id="UP001458880"/>
    </source>
</evidence>
<name>A0AAW1KML4_POPJA</name>
<reference evidence="1 2" key="1">
    <citation type="journal article" date="2024" name="BMC Genomics">
        <title>De novo assembly and annotation of Popillia japonica's genome with initial clues to its potential as an invasive pest.</title>
        <authorList>
            <person name="Cucini C."/>
            <person name="Boschi S."/>
            <person name="Funari R."/>
            <person name="Cardaioli E."/>
            <person name="Iannotti N."/>
            <person name="Marturano G."/>
            <person name="Paoli F."/>
            <person name="Bruttini M."/>
            <person name="Carapelli A."/>
            <person name="Frati F."/>
            <person name="Nardi F."/>
        </authorList>
    </citation>
    <scope>NUCLEOTIDE SEQUENCE [LARGE SCALE GENOMIC DNA]</scope>
    <source>
        <strain evidence="1">DMR45628</strain>
    </source>
</reference>
<sequence length="154" mass="17973">MIKTQTNVRKQEHTAYDIINKPNQEHTAYDIINKPNVEMVNKRRINHYKPIIGSKNSTNIHTVARRGYLHVCRLSSSTTVEDLLNTLKETAPEINFEYEILKQSENASSFRVSFPMEHVTEVYNPEIWPRGVATRRFYFKKSNFGKATMSQQPE</sequence>